<dbReference type="GO" id="GO:0003863">
    <property type="term" value="F:branched-chain 2-oxo acid dehydrogenase activity"/>
    <property type="evidence" value="ECO:0007669"/>
    <property type="project" value="UniProtKB-EC"/>
</dbReference>
<dbReference type="InterPro" id="IPR029061">
    <property type="entry name" value="THDP-binding"/>
</dbReference>
<evidence type="ECO:0000256" key="5">
    <source>
        <dbReference type="ARBA" id="ARBA00022946"/>
    </source>
</evidence>
<comment type="subcellular location">
    <subcellularLocation>
        <location evidence="2">Mitochondrion matrix</location>
    </subcellularLocation>
</comment>
<dbReference type="AlphaFoldDB" id="A0A8H4EHA1"/>
<dbReference type="Proteomes" id="UP000439903">
    <property type="component" value="Unassembled WGS sequence"/>
</dbReference>
<dbReference type="EMBL" id="WTPW01000774">
    <property type="protein sequence ID" value="KAF0481110.1"/>
    <property type="molecule type" value="Genomic_DNA"/>
</dbReference>
<evidence type="ECO:0000256" key="6">
    <source>
        <dbReference type="ARBA" id="ARBA00022958"/>
    </source>
</evidence>
<dbReference type="EC" id="1.2.4.4" evidence="9"/>
<dbReference type="InterPro" id="IPR050771">
    <property type="entry name" value="Alpha-ketoacid_DH_E1_comp"/>
</dbReference>
<keyword evidence="6" id="KW-0630">Potassium</keyword>
<dbReference type="CDD" id="cd02000">
    <property type="entry name" value="TPP_E1_PDC_ADC_BCADC"/>
    <property type="match status" value="1"/>
</dbReference>
<dbReference type="Gene3D" id="3.40.50.970">
    <property type="match status" value="1"/>
</dbReference>
<dbReference type="Pfam" id="PF00676">
    <property type="entry name" value="E1_dh"/>
    <property type="match status" value="1"/>
</dbReference>
<evidence type="ECO:0000313" key="11">
    <source>
        <dbReference type="EMBL" id="KAF0481110.1"/>
    </source>
</evidence>
<evidence type="ECO:0000256" key="9">
    <source>
        <dbReference type="RuleBase" id="RU365014"/>
    </source>
</evidence>
<keyword evidence="9" id="KW-0786">Thiamine pyrophosphate</keyword>
<organism evidence="11 12">
    <name type="scientific">Gigaspora margarita</name>
    <dbReference type="NCBI Taxonomy" id="4874"/>
    <lineage>
        <taxon>Eukaryota</taxon>
        <taxon>Fungi</taxon>
        <taxon>Fungi incertae sedis</taxon>
        <taxon>Mucoromycota</taxon>
        <taxon>Glomeromycotina</taxon>
        <taxon>Glomeromycetes</taxon>
        <taxon>Diversisporales</taxon>
        <taxon>Gigasporaceae</taxon>
        <taxon>Gigaspora</taxon>
    </lineage>
</organism>
<keyword evidence="7 9" id="KW-0560">Oxidoreductase</keyword>
<keyword evidence="12" id="KW-1185">Reference proteome</keyword>
<dbReference type="PANTHER" id="PTHR43380:SF1">
    <property type="entry name" value="2-OXOISOVALERATE DEHYDROGENASE SUBUNIT ALPHA, MITOCHONDRIAL"/>
    <property type="match status" value="1"/>
</dbReference>
<dbReference type="GO" id="GO:0009083">
    <property type="term" value="P:branched-chain amino acid catabolic process"/>
    <property type="evidence" value="ECO:0007669"/>
    <property type="project" value="TreeGrafter"/>
</dbReference>
<comment type="function">
    <text evidence="9">The branched-chain alpha-keto dehydrogenase complex catalyzes the overall conversion of alpha-keto acids to acyl-CoA and CO(2). It contains multiple copies of three enzymatic components: branched-chain alpha-keto acid decarboxylase (E1), lipoamide acyltransferase (E2) and lipoamide dehydrogenase (E3).</text>
</comment>
<keyword evidence="5" id="KW-0809">Transit peptide</keyword>
<evidence type="ECO:0000256" key="4">
    <source>
        <dbReference type="ARBA" id="ARBA00022723"/>
    </source>
</evidence>
<dbReference type="GO" id="GO:0005759">
    <property type="term" value="C:mitochondrial matrix"/>
    <property type="evidence" value="ECO:0007669"/>
    <property type="project" value="UniProtKB-SubCell"/>
</dbReference>
<dbReference type="PANTHER" id="PTHR43380">
    <property type="entry name" value="2-OXOISOVALERATE DEHYDROGENASE SUBUNIT ALPHA, MITOCHONDRIAL"/>
    <property type="match status" value="1"/>
</dbReference>
<comment type="similarity">
    <text evidence="3 9">Belongs to the BCKDHA family.</text>
</comment>
<evidence type="ECO:0000256" key="1">
    <source>
        <dbReference type="ARBA" id="ARBA00001964"/>
    </source>
</evidence>
<reference evidence="11 12" key="1">
    <citation type="journal article" date="2019" name="Environ. Microbiol.">
        <title>At the nexus of three kingdoms: the genome of the mycorrhizal fungus Gigaspora margarita provides insights into plant, endobacterial and fungal interactions.</title>
        <authorList>
            <person name="Venice F."/>
            <person name="Ghignone S."/>
            <person name="Salvioli di Fossalunga A."/>
            <person name="Amselem J."/>
            <person name="Novero M."/>
            <person name="Xianan X."/>
            <person name="Sedzielewska Toro K."/>
            <person name="Morin E."/>
            <person name="Lipzen A."/>
            <person name="Grigoriev I.V."/>
            <person name="Henrissat B."/>
            <person name="Martin F.M."/>
            <person name="Bonfante P."/>
        </authorList>
    </citation>
    <scope>NUCLEOTIDE SEQUENCE [LARGE SCALE GENOMIC DNA]</scope>
    <source>
        <strain evidence="11 12">BEG34</strain>
    </source>
</reference>
<accession>A0A8H4EHA1</accession>
<sequence length="318" mass="36263">MTNYGEEAYIGSAAALDSQDVIYGQYRESGVLLYRGFTLDNFMNQCYSNENDIGKGRQMPIHYGSKELNFQTISSPVATQLPQASGAAYALKRSGKKNCIMCYFGEGAASEGDFHSALNVAATMKCPVIFFCRNNGFAISTPTLEQYKGDGIASRGIGYGIDTIRVDGNDVWAVYNATKAARQLSVEEHRPVLLESMTYRVSHHSTSDDSFAYRSKKEVEYWKQLDNPIVRFRKWLEDKNWWSEHEENSFRTSIRKEVLNAFSKAEKLLKPSITDLFNDVYDHPPQNIIDQRQKLKTLIERYPENYPLKNFKNEGKDL</sequence>
<protein>
    <recommendedName>
        <fullName evidence="9">2-oxoisovalerate dehydrogenase subunit alpha</fullName>
        <ecNumber evidence="9">1.2.4.4</ecNumber>
    </recommendedName>
    <alternativeName>
        <fullName evidence="9">Branched-chain alpha-keto acid dehydrogenase E1 component alpha chain</fullName>
    </alternativeName>
</protein>
<evidence type="ECO:0000256" key="8">
    <source>
        <dbReference type="ARBA" id="ARBA00023128"/>
    </source>
</evidence>
<evidence type="ECO:0000313" key="12">
    <source>
        <dbReference type="Proteomes" id="UP000439903"/>
    </source>
</evidence>
<comment type="cofactor">
    <cofactor evidence="1 9">
        <name>thiamine diphosphate</name>
        <dbReference type="ChEBI" id="CHEBI:58937"/>
    </cofactor>
</comment>
<keyword evidence="4" id="KW-0479">Metal-binding</keyword>
<dbReference type="InterPro" id="IPR001017">
    <property type="entry name" value="DH_E1"/>
</dbReference>
<gene>
    <name evidence="11" type="ORF">F8M41_023634</name>
</gene>
<dbReference type="GO" id="GO:0046872">
    <property type="term" value="F:metal ion binding"/>
    <property type="evidence" value="ECO:0007669"/>
    <property type="project" value="UniProtKB-KW"/>
</dbReference>
<dbReference type="OrthoDB" id="3845at2759"/>
<comment type="caution">
    <text evidence="11">The sequence shown here is derived from an EMBL/GenBank/DDBJ whole genome shotgun (WGS) entry which is preliminary data.</text>
</comment>
<evidence type="ECO:0000256" key="3">
    <source>
        <dbReference type="ARBA" id="ARBA00008646"/>
    </source>
</evidence>
<keyword evidence="8" id="KW-0496">Mitochondrion</keyword>
<dbReference type="SUPFAM" id="SSF52518">
    <property type="entry name" value="Thiamin diphosphate-binding fold (THDP-binding)"/>
    <property type="match status" value="1"/>
</dbReference>
<evidence type="ECO:0000256" key="7">
    <source>
        <dbReference type="ARBA" id="ARBA00023002"/>
    </source>
</evidence>
<dbReference type="FunFam" id="3.40.50.970:FF:000015">
    <property type="entry name" value="2-oxoisovalerate dehydrogenase subunit alpha"/>
    <property type="match status" value="1"/>
</dbReference>
<evidence type="ECO:0000259" key="10">
    <source>
        <dbReference type="Pfam" id="PF00676"/>
    </source>
</evidence>
<feature type="domain" description="Dehydrogenase E1 component" evidence="10">
    <location>
        <begin position="2"/>
        <end position="272"/>
    </location>
</feature>
<comment type="catalytic activity">
    <reaction evidence="9">
        <text>N(6)-[(R)-lipoyl]-L-lysyl-[protein] + 3-methyl-2-oxobutanoate + H(+) = N(6)-[(R)-S(8)-2-methylpropanoyldihydrolipoyl]-L-lysyl-[protein] + CO2</text>
        <dbReference type="Rhea" id="RHEA:13457"/>
        <dbReference type="Rhea" id="RHEA-COMP:10474"/>
        <dbReference type="Rhea" id="RHEA-COMP:10497"/>
        <dbReference type="ChEBI" id="CHEBI:11851"/>
        <dbReference type="ChEBI" id="CHEBI:15378"/>
        <dbReference type="ChEBI" id="CHEBI:16526"/>
        <dbReference type="ChEBI" id="CHEBI:83099"/>
        <dbReference type="ChEBI" id="CHEBI:83142"/>
        <dbReference type="EC" id="1.2.4.4"/>
    </reaction>
</comment>
<evidence type="ECO:0000256" key="2">
    <source>
        <dbReference type="ARBA" id="ARBA00004305"/>
    </source>
</evidence>
<name>A0A8H4EHA1_GIGMA</name>
<proteinExistence type="inferred from homology"/>